<protein>
    <submittedName>
        <fullName evidence="1">Bacteriocin BlpJ</fullName>
    </submittedName>
</protein>
<dbReference type="GO" id="GO:0042742">
    <property type="term" value="P:defense response to bacterium"/>
    <property type="evidence" value="ECO:0007669"/>
    <property type="project" value="InterPro"/>
</dbReference>
<sequence>MNTKMLSQLEVMDTEMLAKVEGGYSSTDCQNALITGVTTGIITGGTGAGLATLGVAGLAGAFVGAHIGAIGGGLTCLGGMVGDKLGLSW</sequence>
<evidence type="ECO:0000313" key="2">
    <source>
        <dbReference type="Proteomes" id="UP000000585"/>
    </source>
</evidence>
<evidence type="ECO:0000313" key="1">
    <source>
        <dbReference type="EMBL" id="AAK74689.1"/>
    </source>
</evidence>
<gene>
    <name evidence="1" type="primary">blpJ</name>
    <name evidence="1" type="ordered locus">SP_0532</name>
</gene>
<dbReference type="eggNOG" id="ENOG5034C7V">
    <property type="taxonomic scope" value="Bacteria"/>
</dbReference>
<dbReference type="PaxDb" id="170187-SP_0532"/>
<dbReference type="EnsemblBacteria" id="AAK74689">
    <property type="protein sequence ID" value="AAK74689"/>
    <property type="gene ID" value="SP_0532"/>
</dbReference>
<dbReference type="EMBL" id="AE005672">
    <property type="protein sequence ID" value="AAK74689.1"/>
    <property type="molecule type" value="Genomic_DNA"/>
</dbReference>
<accession>A0A0H2UNS9</accession>
<proteinExistence type="predicted"/>
<name>A0A0H2UNS9_STRPN</name>
<dbReference type="InterPro" id="IPR019493">
    <property type="entry name" value="Bacteriocin_IIb_lactacin-rel"/>
</dbReference>
<reference evidence="1 2" key="1">
    <citation type="journal article" date="2001" name="Science">
        <title>Complete genome sequence of a virulent isolate of Streptococcus pneumoniae.</title>
        <authorList>
            <person name="Tettelin H."/>
            <person name="Nelson K.E."/>
            <person name="Paulsen I.T."/>
            <person name="Eisen J.A."/>
            <person name="Read T.D."/>
            <person name="Peterson S."/>
            <person name="Heidelberg J."/>
            <person name="DeBoy R.T."/>
            <person name="Haft D.H."/>
            <person name="Dodson R.J."/>
            <person name="Durkin A.S."/>
            <person name="Gwinn M."/>
            <person name="Kolonay J.F."/>
            <person name="Nelson W.C."/>
            <person name="Peterson J.D."/>
            <person name="Umayam L.A."/>
            <person name="White O."/>
            <person name="Salzberg S.L."/>
            <person name="Lewis M.R."/>
            <person name="Radune D."/>
            <person name="Holtzapple E."/>
            <person name="Khouri H."/>
            <person name="Wolf A.M."/>
            <person name="Utterback T.R."/>
            <person name="Hansen C.L."/>
            <person name="McDonald L.A."/>
            <person name="Feldblyum T.V."/>
            <person name="Angiuoli S."/>
            <person name="Dickinson T."/>
            <person name="Hickey E.K."/>
            <person name="Holt I.E."/>
            <person name="Loftus B.J."/>
            <person name="Yang F."/>
            <person name="Smith H.O."/>
            <person name="Venter J.C."/>
            <person name="Dougherty B.A."/>
            <person name="Morrison D.A."/>
            <person name="Hollingshead S.K."/>
            <person name="Fraser C.M."/>
        </authorList>
    </citation>
    <scope>NUCLEOTIDE SEQUENCE [LARGE SCALE GENOMIC DNA]</scope>
    <source>
        <strain evidence="2">ATCC BAA-334 / TIGR4</strain>
    </source>
</reference>
<organism evidence="1 2">
    <name type="scientific">Streptococcus pneumoniae serotype 4 (strain ATCC BAA-334 / TIGR4)</name>
    <dbReference type="NCBI Taxonomy" id="170187"/>
    <lineage>
        <taxon>Bacteria</taxon>
        <taxon>Bacillati</taxon>
        <taxon>Bacillota</taxon>
        <taxon>Bacilli</taxon>
        <taxon>Lactobacillales</taxon>
        <taxon>Streptococcaceae</taxon>
        <taxon>Streptococcus</taxon>
    </lineage>
</organism>
<dbReference type="KEGG" id="spn:SP_0532"/>
<dbReference type="BioCyc" id="SPNE170187:G1FZB-553-MONOMER"/>
<dbReference type="RefSeq" id="WP_001093248.1">
    <property type="nucleotide sequence ID" value="NC_003028.3"/>
</dbReference>
<dbReference type="Pfam" id="PF10439">
    <property type="entry name" value="Bacteriocin_IIc"/>
    <property type="match status" value="1"/>
</dbReference>
<dbReference type="AlphaFoldDB" id="A0A0H2UNS9"/>
<dbReference type="Proteomes" id="UP000000585">
    <property type="component" value="Chromosome"/>
</dbReference>
<keyword evidence="2" id="KW-1185">Reference proteome</keyword>